<dbReference type="RefSeq" id="YP_010798785.1">
    <property type="nucleotide sequence ID" value="NC_076512.1"/>
</dbReference>
<evidence type="ECO:0000256" key="8">
    <source>
        <dbReference type="ARBA" id="ARBA00022692"/>
    </source>
</evidence>
<name>A0ABX6WQN9_9ALPH</name>
<evidence type="ECO:0000256" key="13">
    <source>
        <dbReference type="ARBA" id="ARBA00023081"/>
    </source>
</evidence>
<organism evidence="19 20">
    <name type="scientific">Bovine alphaherpesvirus 2</name>
    <dbReference type="NCBI Taxonomy" id="10295"/>
    <lineage>
        <taxon>Viruses</taxon>
        <taxon>Duplodnaviria</taxon>
        <taxon>Heunggongvirae</taxon>
        <taxon>Peploviricota</taxon>
        <taxon>Herviviricetes</taxon>
        <taxon>Herpesvirales</taxon>
        <taxon>Orthoherpesviridae</taxon>
        <taxon>Alphaherpesvirinae</taxon>
        <taxon>Simplexvirus</taxon>
        <taxon>Simplexvirus bovinealpha2</taxon>
    </lineage>
</organism>
<keyword evidence="12 19" id="KW-0261">Viral envelope protein</keyword>
<evidence type="ECO:0000256" key="3">
    <source>
        <dbReference type="ARBA" id="ARBA00004381"/>
    </source>
</evidence>
<comment type="function">
    <text evidence="16">In epithelial cells, the heterodimer gE/gI is required for the cell-to-cell spread of the virus, by sorting nascent virions to cell junctions. Once the virus reaches the cell junctions, virus particles can spread to adjacent cells extremely rapidly through interactions with cellular receptors that accumulate at these junctions. Implicated in basolateral spread in polarized cells. In neuronal cells, gE/gI is essential for the anterograde spread of the infection throughout the host nervous system. Together with US9, the heterodimer gE/gI is involved in the sorting and transport of viral structural components toward axon tips.</text>
</comment>
<feature type="compositionally biased region" description="Pro residues" evidence="17">
    <location>
        <begin position="234"/>
        <end position="243"/>
    </location>
</feature>
<keyword evidence="9" id="KW-1040">Host Golgi apparatus</keyword>
<keyword evidence="8 18" id="KW-0812">Transmembrane</keyword>
<keyword evidence="18" id="KW-1133">Transmembrane helix</keyword>
<keyword evidence="13" id="KW-1031">Host cell junction</keyword>
<evidence type="ECO:0000313" key="20">
    <source>
        <dbReference type="Proteomes" id="UP000828537"/>
    </source>
</evidence>
<dbReference type="InterPro" id="IPR002874">
    <property type="entry name" value="Herpes_gI"/>
</dbReference>
<evidence type="ECO:0000256" key="1">
    <source>
        <dbReference type="ARBA" id="ARBA00004136"/>
    </source>
</evidence>
<evidence type="ECO:0000256" key="16">
    <source>
        <dbReference type="ARBA" id="ARBA00025134"/>
    </source>
</evidence>
<dbReference type="Pfam" id="PF01688">
    <property type="entry name" value="Herpes_gI"/>
    <property type="match status" value="1"/>
</dbReference>
<keyword evidence="14 18" id="KW-0472">Membrane</keyword>
<comment type="similarity">
    <text evidence="5">Belongs to the alphaherpesvirinae glycoprotein I family.</text>
</comment>
<evidence type="ECO:0000256" key="10">
    <source>
        <dbReference type="ARBA" id="ARBA00022844"/>
    </source>
</evidence>
<comment type="subcellular location">
    <subcellularLocation>
        <location evidence="1">Host Golgi apparatus</location>
    </subcellularLocation>
    <subcellularLocation>
        <location evidence="2">Host cell junction</location>
    </subcellularLocation>
    <subcellularLocation>
        <location evidence="4">Host cell membrane</location>
        <topology evidence="4">Single-pass type I membrane protein</topology>
    </subcellularLocation>
    <subcellularLocation>
        <location evidence="3">Virion membrane</location>
        <topology evidence="3">Single-pass membrane protein</topology>
    </subcellularLocation>
</comment>
<keyword evidence="10" id="KW-0946">Virion</keyword>
<evidence type="ECO:0000256" key="5">
    <source>
        <dbReference type="ARBA" id="ARBA00005825"/>
    </source>
</evidence>
<gene>
    <name evidence="19" type="primary">US7</name>
</gene>
<sequence>MVPGAALVTLACLLSRACSVVLRGSSVSLTTTRPFDAGVASDSERTVPGDLTVPGKLFFMGRQMPSAKYYDGTLELIHKPDDGSCAKLVYVGEFTACPRRSTEAFVLCRELRFAQSPLYPGLSLDPAHGTLLRVRNADPLYSGTYTLKVWLEGAANASVFPMTLRVDGEERAHPATPPVSRAAGEEDCVEAGAPTRGNGPSEPRHVYVSNGPSETTTATTASTPDTTAYEARPTPNPPSPPNPLLVETNQRSGLLGMPVPMLIAAGLAAVVIVGTIGACCAIRCCRNRSPPRAPVYRRNVDPAFVEANEAALSRLGDEVKAEGFPRRPSYTIMPSLSAIAEEPPSYRSEE</sequence>
<dbReference type="GeneID" id="80537037"/>
<evidence type="ECO:0000256" key="14">
    <source>
        <dbReference type="ARBA" id="ARBA00023136"/>
    </source>
</evidence>
<evidence type="ECO:0000256" key="15">
    <source>
        <dbReference type="ARBA" id="ARBA00023180"/>
    </source>
</evidence>
<evidence type="ECO:0000256" key="11">
    <source>
        <dbReference type="ARBA" id="ARBA00022870"/>
    </source>
</evidence>
<reference evidence="19 20" key="1">
    <citation type="journal article" date="2020" name="Arch.">
        <title>Full genome sequence of bovine alphaherpesvirus 2 (BoHV-2).</title>
        <authorList>
            <person name="Pfaff F."/>
            <person name="Neubauer-Juric A."/>
            <person name="Krebs S."/>
            <person name="Hauser A."/>
            <person name="Singer S."/>
            <person name="Blum H."/>
            <person name="Hoffmann B."/>
        </authorList>
    </citation>
    <scope>NUCLEOTIDE SEQUENCE [LARGE SCALE GENOMIC DNA]</scope>
    <source>
        <strain evidence="19 20">C1Z FZR</strain>
    </source>
</reference>
<evidence type="ECO:0000256" key="12">
    <source>
        <dbReference type="ARBA" id="ARBA00022879"/>
    </source>
</evidence>
<keyword evidence="20" id="KW-1185">Reference proteome</keyword>
<evidence type="ECO:0000256" key="9">
    <source>
        <dbReference type="ARBA" id="ARBA00022812"/>
    </source>
</evidence>
<evidence type="ECO:0000256" key="17">
    <source>
        <dbReference type="SAM" id="MobiDB-lite"/>
    </source>
</evidence>
<keyword evidence="15" id="KW-0325">Glycoprotein</keyword>
<evidence type="ECO:0000256" key="2">
    <source>
        <dbReference type="ARBA" id="ARBA00004315"/>
    </source>
</evidence>
<evidence type="ECO:0000256" key="7">
    <source>
        <dbReference type="ARBA" id="ARBA00022511"/>
    </source>
</evidence>
<evidence type="ECO:0000256" key="18">
    <source>
        <dbReference type="SAM" id="Phobius"/>
    </source>
</evidence>
<dbReference type="Proteomes" id="UP000828537">
    <property type="component" value="Segment"/>
</dbReference>
<feature type="region of interest" description="Disordered" evidence="17">
    <location>
        <begin position="170"/>
        <end position="245"/>
    </location>
</feature>
<dbReference type="EMBL" id="MT862163">
    <property type="protein sequence ID" value="QPO25200.1"/>
    <property type="molecule type" value="Genomic_DNA"/>
</dbReference>
<feature type="compositionally biased region" description="Low complexity" evidence="17">
    <location>
        <begin position="215"/>
        <end position="228"/>
    </location>
</feature>
<feature type="transmembrane region" description="Helical" evidence="18">
    <location>
        <begin position="259"/>
        <end position="282"/>
    </location>
</feature>
<proteinExistence type="inferred from homology"/>
<evidence type="ECO:0000313" key="19">
    <source>
        <dbReference type="EMBL" id="QPO25200.1"/>
    </source>
</evidence>
<protein>
    <recommendedName>
        <fullName evidence="6">Envelope glycoprotein I</fullName>
    </recommendedName>
</protein>
<evidence type="ECO:0000256" key="4">
    <source>
        <dbReference type="ARBA" id="ARBA00004402"/>
    </source>
</evidence>
<keyword evidence="7" id="KW-1032">Host cell membrane</keyword>
<keyword evidence="11" id="KW-1043">Host membrane</keyword>
<dbReference type="GO" id="GO:0019031">
    <property type="term" value="C:viral envelope"/>
    <property type="evidence" value="ECO:0007669"/>
    <property type="project" value="UniProtKB-KW"/>
</dbReference>
<accession>A0ABX6WQN9</accession>
<evidence type="ECO:0000256" key="6">
    <source>
        <dbReference type="ARBA" id="ARBA00013983"/>
    </source>
</evidence>